<dbReference type="SUPFAM" id="SSF53822">
    <property type="entry name" value="Periplasmic binding protein-like I"/>
    <property type="match status" value="1"/>
</dbReference>
<dbReference type="GO" id="GO:0030246">
    <property type="term" value="F:carbohydrate binding"/>
    <property type="evidence" value="ECO:0007669"/>
    <property type="project" value="TreeGrafter"/>
</dbReference>
<organism evidence="7 8">
    <name type="scientific">Clostridium cellulovorans (strain ATCC 35296 / DSM 3052 / OCM 3 / 743B)</name>
    <dbReference type="NCBI Taxonomy" id="573061"/>
    <lineage>
        <taxon>Bacteria</taxon>
        <taxon>Bacillati</taxon>
        <taxon>Bacillota</taxon>
        <taxon>Clostridia</taxon>
        <taxon>Eubacteriales</taxon>
        <taxon>Clostridiaceae</taxon>
        <taxon>Clostridium</taxon>
    </lineage>
</organism>
<feature type="chain" id="PRO_5003128400" evidence="5">
    <location>
        <begin position="25"/>
        <end position="352"/>
    </location>
</feature>
<dbReference type="PANTHER" id="PTHR30036">
    <property type="entry name" value="D-XYLOSE-BINDING PERIPLASMIC PROTEIN"/>
    <property type="match status" value="1"/>
</dbReference>
<dbReference type="Gene3D" id="3.40.50.2300">
    <property type="match status" value="2"/>
</dbReference>
<dbReference type="InterPro" id="IPR050555">
    <property type="entry name" value="Bact_Solute-Bind_Prot2"/>
</dbReference>
<protein>
    <submittedName>
        <fullName evidence="7">Periplasmic binding protein/LacI transcriptional regulator</fullName>
    </submittedName>
</protein>
<dbReference type="AlphaFoldDB" id="D9SQG9"/>
<keyword evidence="3" id="KW-0762">Sugar transport</keyword>
<dbReference type="EMBL" id="CP002160">
    <property type="protein sequence ID" value="ADL50236.1"/>
    <property type="molecule type" value="Genomic_DNA"/>
</dbReference>
<evidence type="ECO:0000256" key="4">
    <source>
        <dbReference type="ARBA" id="ARBA00022729"/>
    </source>
</evidence>
<sequence>MKILRMLFILIVSLLLIIMQTSNAKNNIFASENIKIANVAVVMNDFQHPQMLFIKQGLTDIQNENRDKVNFIFYDGKGNLAIQTEIINSLISNSNIDLMVIGLINPQSDVVEDIIRKADLRNMPIIMNDVNPETALKLSKGYSKVIFLKGKSEEVGILQGKILVDEWNNKGMDKNKDNILQYVMLKGETNNPVANVREKYSVSTINEAGIKTQQLALRVVNWNKEIAKQAIEALLLKYDGNIEAIIANDDTIAIGAIEALQKYGYNKGNKSKYIDVVGATGLQEVKDLIDKGFMTGTAIINYEAQAEAVYKIAMNLLNNESPIKDTNYTISDGFVVLTVDYFPYTKKNNISS</sequence>
<evidence type="ECO:0000313" key="8">
    <source>
        <dbReference type="Proteomes" id="UP000002730"/>
    </source>
</evidence>
<dbReference type="OrthoDB" id="1924898at2"/>
<evidence type="ECO:0000256" key="2">
    <source>
        <dbReference type="ARBA" id="ARBA00022448"/>
    </source>
</evidence>
<dbReference type="HOGENOM" id="CLU_037628_3_1_9"/>
<feature type="domain" description="Periplasmic binding protein" evidence="6">
    <location>
        <begin position="39"/>
        <end position="320"/>
    </location>
</feature>
<dbReference type="eggNOG" id="COG1879">
    <property type="taxonomic scope" value="Bacteria"/>
</dbReference>
<dbReference type="InterPro" id="IPR025997">
    <property type="entry name" value="SBP_2_dom"/>
</dbReference>
<gene>
    <name evidence="7" type="ordered locus">Clocel_0460</name>
</gene>
<keyword evidence="4 5" id="KW-0732">Signal</keyword>
<dbReference type="Pfam" id="PF13407">
    <property type="entry name" value="Peripla_BP_4"/>
    <property type="match status" value="1"/>
</dbReference>
<dbReference type="KEGG" id="ccb:Clocel_0460"/>
<evidence type="ECO:0000256" key="5">
    <source>
        <dbReference type="SAM" id="SignalP"/>
    </source>
</evidence>
<reference evidence="7 8" key="1">
    <citation type="submission" date="2010-08" db="EMBL/GenBank/DDBJ databases">
        <title>Complete sequence of Clostridium cellulovorans 743B.</title>
        <authorList>
            <consortium name="US DOE Joint Genome Institute"/>
            <person name="Lucas S."/>
            <person name="Copeland A."/>
            <person name="Lapidus A."/>
            <person name="Cheng J.-F."/>
            <person name="Bruce D."/>
            <person name="Goodwin L."/>
            <person name="Pitluck S."/>
            <person name="Chertkov O."/>
            <person name="Detter J.C."/>
            <person name="Han C."/>
            <person name="Tapia R."/>
            <person name="Land M."/>
            <person name="Hauser L."/>
            <person name="Chang Y.-J."/>
            <person name="Jeffries C."/>
            <person name="Kyrpides N."/>
            <person name="Ivanova N."/>
            <person name="Mikhailova N."/>
            <person name="Hemme C.L."/>
            <person name="Woyke T."/>
        </authorList>
    </citation>
    <scope>NUCLEOTIDE SEQUENCE [LARGE SCALE GENOMIC DNA]</scope>
    <source>
        <strain evidence="8">ATCC 35296 / DSM 3052 / OCM 3 / 743B</strain>
    </source>
</reference>
<keyword evidence="8" id="KW-1185">Reference proteome</keyword>
<dbReference type="RefSeq" id="WP_010074994.1">
    <property type="nucleotide sequence ID" value="NC_014393.1"/>
</dbReference>
<evidence type="ECO:0000313" key="7">
    <source>
        <dbReference type="EMBL" id="ADL50236.1"/>
    </source>
</evidence>
<evidence type="ECO:0000259" key="6">
    <source>
        <dbReference type="Pfam" id="PF13407"/>
    </source>
</evidence>
<proteinExistence type="predicted"/>
<dbReference type="PANTHER" id="PTHR30036:SF2">
    <property type="entry name" value="D-GALACTOSE_METHYL-GALACTOSIDE BINDING PERIPLASMIC PROTEIN MGLB"/>
    <property type="match status" value="1"/>
</dbReference>
<accession>D9SQG9</accession>
<feature type="signal peptide" evidence="5">
    <location>
        <begin position="1"/>
        <end position="24"/>
    </location>
</feature>
<dbReference type="GO" id="GO:0030288">
    <property type="term" value="C:outer membrane-bounded periplasmic space"/>
    <property type="evidence" value="ECO:0007669"/>
    <property type="project" value="TreeGrafter"/>
</dbReference>
<comment type="subcellular location">
    <subcellularLocation>
        <location evidence="1">Cell envelope</location>
    </subcellularLocation>
</comment>
<name>D9SQG9_CLOC7</name>
<dbReference type="Proteomes" id="UP000002730">
    <property type="component" value="Chromosome"/>
</dbReference>
<dbReference type="STRING" id="573061.Clocel_0460"/>
<dbReference type="InterPro" id="IPR028082">
    <property type="entry name" value="Peripla_BP_I"/>
</dbReference>
<keyword evidence="2" id="KW-0813">Transport</keyword>
<evidence type="ECO:0000256" key="3">
    <source>
        <dbReference type="ARBA" id="ARBA00022597"/>
    </source>
</evidence>
<evidence type="ECO:0000256" key="1">
    <source>
        <dbReference type="ARBA" id="ARBA00004196"/>
    </source>
</evidence>